<evidence type="ECO:0000313" key="2">
    <source>
        <dbReference type="EMBL" id="KAJ8874382.1"/>
    </source>
</evidence>
<feature type="region of interest" description="Disordered" evidence="1">
    <location>
        <begin position="1"/>
        <end position="20"/>
    </location>
</feature>
<evidence type="ECO:0000256" key="1">
    <source>
        <dbReference type="SAM" id="MobiDB-lite"/>
    </source>
</evidence>
<feature type="region of interest" description="Disordered" evidence="1">
    <location>
        <begin position="715"/>
        <end position="749"/>
    </location>
</feature>
<keyword evidence="3" id="KW-1185">Reference proteome</keyword>
<comment type="caution">
    <text evidence="2">The sequence shown here is derived from an EMBL/GenBank/DDBJ whole genome shotgun (WGS) entry which is preliminary data.</text>
</comment>
<protein>
    <recommendedName>
        <fullName evidence="4">Reverse transcriptase</fullName>
    </recommendedName>
</protein>
<organism evidence="2 3">
    <name type="scientific">Dryococelus australis</name>
    <dbReference type="NCBI Taxonomy" id="614101"/>
    <lineage>
        <taxon>Eukaryota</taxon>
        <taxon>Metazoa</taxon>
        <taxon>Ecdysozoa</taxon>
        <taxon>Arthropoda</taxon>
        <taxon>Hexapoda</taxon>
        <taxon>Insecta</taxon>
        <taxon>Pterygota</taxon>
        <taxon>Neoptera</taxon>
        <taxon>Polyneoptera</taxon>
        <taxon>Phasmatodea</taxon>
        <taxon>Verophasmatodea</taxon>
        <taxon>Anareolatae</taxon>
        <taxon>Phasmatidae</taxon>
        <taxon>Eurycanthinae</taxon>
        <taxon>Dryococelus</taxon>
    </lineage>
</organism>
<evidence type="ECO:0008006" key="4">
    <source>
        <dbReference type="Google" id="ProtNLM"/>
    </source>
</evidence>
<gene>
    <name evidence="2" type="ORF">PR048_025230</name>
</gene>
<dbReference type="EMBL" id="JARBHB010000010">
    <property type="protein sequence ID" value="KAJ8874382.1"/>
    <property type="molecule type" value="Genomic_DNA"/>
</dbReference>
<dbReference type="PANTHER" id="PTHR47326">
    <property type="entry name" value="TRANSPOSABLE ELEMENT TC3 TRANSPOSASE-LIKE PROTEIN"/>
    <property type="match status" value="1"/>
</dbReference>
<reference evidence="2 3" key="1">
    <citation type="submission" date="2023-02" db="EMBL/GenBank/DDBJ databases">
        <title>LHISI_Scaffold_Assembly.</title>
        <authorList>
            <person name="Stuart O.P."/>
            <person name="Cleave R."/>
            <person name="Magrath M.J.L."/>
            <person name="Mikheyev A.S."/>
        </authorList>
    </citation>
    <scope>NUCLEOTIDE SEQUENCE [LARGE SCALE GENOMIC DNA]</scope>
    <source>
        <strain evidence="2">Daus_M_001</strain>
        <tissue evidence="2">Leg muscle</tissue>
    </source>
</reference>
<dbReference type="PANTHER" id="PTHR47326:SF1">
    <property type="entry name" value="HTH PSQ-TYPE DOMAIN-CONTAINING PROTEIN"/>
    <property type="match status" value="1"/>
</dbReference>
<name>A0ABQ9GQP7_9NEOP</name>
<sequence>MDTDIQYGRRAMSQHGGRSAPALLSQAPLSSNIPKHSTDVFQNDGTPCHYAVIVQNYLNNWFPERWIGQGAQVYRTEVDNFQMMRDGIRQAVAQITPWMLQNAFREAAMRFDLCRDTDGPLQDCRRQCYDSARNTRGHVKYVQAITSLKDNRAIYIHSFSCSLKFCSRSLPLVREPPKLLEQNMNASSPVQYSRPEQFLKKQYIVVTETIKDVIETDFQHPLEAALLVPKALQIPAWMNLIHPFSSDTWIAYISMFGFLVLISRFIARFDVHTTPGQFRFLEILRTQTGMEPATKNRTGPITKPGTKSGRTRLEMLRRSFPEIELNLSEFVVLKQWLGWPTSLCASPQRASERPSLKLEFLPTHDLVQFLSGHGNFKAKLFDMGLVDDPQCDDCLVPHTMAHVLHDCVRIEDLRELLKWKLSLLGLDFDLAVIKAADSDAKALLSEFARKVMRRLSVGNRARDERLAAGPLQLDFGPETRVRTSHFGYSCWSKPGRLFCGALLGEVRTCTTRGGCHSGRLFRRARGSTPDPDLGSSPRGEHARVLDWTCMPYWQHDMHANHPPQLVRTPTLKGGCGGSKVSDGVPRMLKSTLDMHDKIFSRLWSTRSDWRAMKNSEMEILWKVGIYSDHSTLTWRNLSRGCESEHRVYIVARSSSHTLSSELVQQRGLSVTSRVGERVLSQRIGIRPKCMRPRQGQEINSGTSTAAVPCRESRMLKGMGAGGGLRDQTRSPADLEVAPSRGGDDPQAAA</sequence>
<dbReference type="Proteomes" id="UP001159363">
    <property type="component" value="Chromosome 9"/>
</dbReference>
<proteinExistence type="predicted"/>
<accession>A0ABQ9GQP7</accession>
<evidence type="ECO:0000313" key="3">
    <source>
        <dbReference type="Proteomes" id="UP001159363"/>
    </source>
</evidence>